<accession>A0AAE3W084</accession>
<evidence type="ECO:0000313" key="1">
    <source>
        <dbReference type="EMBL" id="MDQ0366852.1"/>
    </source>
</evidence>
<keyword evidence="2" id="KW-1185">Reference proteome</keyword>
<evidence type="ECO:0000313" key="2">
    <source>
        <dbReference type="Proteomes" id="UP001240236"/>
    </source>
</evidence>
<gene>
    <name evidence="1" type="ORF">J2S42_003521</name>
</gene>
<proteinExistence type="predicted"/>
<organism evidence="1 2">
    <name type="scientific">Catenuloplanes indicus</name>
    <dbReference type="NCBI Taxonomy" id="137267"/>
    <lineage>
        <taxon>Bacteria</taxon>
        <taxon>Bacillati</taxon>
        <taxon>Actinomycetota</taxon>
        <taxon>Actinomycetes</taxon>
        <taxon>Micromonosporales</taxon>
        <taxon>Micromonosporaceae</taxon>
        <taxon>Catenuloplanes</taxon>
    </lineage>
</organism>
<sequence>MKSKTPARHGGFRRMAGWCASLWRPGRPAAADTDRGPRPIAFDAEQIASMVRAAGIPCSALHHHDGTVTIAAGWPDSHRTYPILCRLGSITTARPGDLAIHPGHALHDYTPQDILIVGCITNRDVADLILAYIVDLAARPPGTPWECLDHDRLEHLGFDGTARGFSRGRPDPSPAAASAARTARIRRWSLRRLFWPTGRLHR</sequence>
<dbReference type="EMBL" id="JAUSUZ010000001">
    <property type="protein sequence ID" value="MDQ0366852.1"/>
    <property type="molecule type" value="Genomic_DNA"/>
</dbReference>
<dbReference type="Proteomes" id="UP001240236">
    <property type="component" value="Unassembled WGS sequence"/>
</dbReference>
<protein>
    <submittedName>
        <fullName evidence="1">Uncharacterized protein</fullName>
    </submittedName>
</protein>
<dbReference type="AlphaFoldDB" id="A0AAE3W084"/>
<comment type="caution">
    <text evidence="1">The sequence shown here is derived from an EMBL/GenBank/DDBJ whole genome shotgun (WGS) entry which is preliminary data.</text>
</comment>
<dbReference type="RefSeq" id="WP_307240477.1">
    <property type="nucleotide sequence ID" value="NZ_JAUSUZ010000001.1"/>
</dbReference>
<name>A0AAE3W084_9ACTN</name>
<reference evidence="1 2" key="1">
    <citation type="submission" date="2023-07" db="EMBL/GenBank/DDBJ databases">
        <title>Sequencing the genomes of 1000 actinobacteria strains.</title>
        <authorList>
            <person name="Klenk H.-P."/>
        </authorList>
    </citation>
    <scope>NUCLEOTIDE SEQUENCE [LARGE SCALE GENOMIC DNA]</scope>
    <source>
        <strain evidence="1 2">DSM 44709</strain>
    </source>
</reference>